<gene>
    <name evidence="2" type="ORF">SCF082_LOCUS21956</name>
</gene>
<feature type="compositionally biased region" description="Low complexity" evidence="1">
    <location>
        <begin position="111"/>
        <end position="126"/>
    </location>
</feature>
<feature type="compositionally biased region" description="Basic residues" evidence="1">
    <location>
        <begin position="367"/>
        <end position="378"/>
    </location>
</feature>
<feature type="compositionally biased region" description="Basic and acidic residues" evidence="1">
    <location>
        <begin position="584"/>
        <end position="593"/>
    </location>
</feature>
<feature type="compositionally biased region" description="Acidic residues" evidence="1">
    <location>
        <begin position="127"/>
        <end position="204"/>
    </location>
</feature>
<protein>
    <submittedName>
        <fullName evidence="2">Midasin (Dynein-related AAA-ATPase MDN1) (MIDAS-containing protein)</fullName>
    </submittedName>
</protein>
<sequence length="771" mass="86637">MVKSAKAPSGYKLQKAVKRMKEADQAKYTTPPPKKGKPAMTPTPVRRQGVSFAEGKNTVHDIKAENSSPAERAKASKAKADDGISSEEASKLLNEMKKKSSSGGGKDAIPSDSDCCSESSTSQAEGMSDEEDDDDEMSEEEKESDQSEEDDGEDSDQSEEDDEEEEEDESSASEQEEEDDDDDGSEDEDEEDASSPSESEEEEKESEKSPSILKKSKGTEPEKKEKGHNKGKETEEKKGKEKEEKKGKEKEEKEEKKGKEKEEKEEKKGKEKEEKKGKEKEEKGKEKDEKGKEKEEKGKGKEEKGKDKKTDKESTKGKKEKKEKSAKETEDQKNKKDDGKGGKDKKEKDEKKGDSDEKAEKEEKGKKDKNKKKKKKDKKKLEDAEGRVNSSTHHTQWQAYKRWIRNKKRFPSSLAAKINTNEGRSELFKTWVECGGKEKEVILRCTQELEEANRSEVRYGFRSEKWLADNHGQKKADKIIERKKSQGLFISDPECEDEQLFFVLVNIDISNINELRRITQMEVKGGVSSEMLKAFTDQGGVLDPKALKVGDFDKSGGMAKALEFADVGNKKGGKKNKGKITQGENKEEKKEEGQVVPRTPLELATNLITKVLKDANTCRDNACRLQPLEMSDQLIKQLRAVEHGLQEQAGKLQELVNKGKNKGKHYKEITAEVETLTQLAKEKVELAKALLRASVKAKEPVSFRDLVLSLPGLSEVRDASFSARRLLKKLCLGVRGLPKHSKPEVCFQMLVKESGLCFPISQWSKTFLNHL</sequence>
<evidence type="ECO:0000313" key="3">
    <source>
        <dbReference type="Proteomes" id="UP001642464"/>
    </source>
</evidence>
<keyword evidence="3" id="KW-1185">Reference proteome</keyword>
<evidence type="ECO:0000313" key="2">
    <source>
        <dbReference type="EMBL" id="CAK9036998.1"/>
    </source>
</evidence>
<feature type="region of interest" description="Disordered" evidence="1">
    <location>
        <begin position="1"/>
        <end position="396"/>
    </location>
</feature>
<reference evidence="2 3" key="1">
    <citation type="submission" date="2024-02" db="EMBL/GenBank/DDBJ databases">
        <authorList>
            <person name="Chen Y."/>
            <person name="Shah S."/>
            <person name="Dougan E. K."/>
            <person name="Thang M."/>
            <person name="Chan C."/>
        </authorList>
    </citation>
    <scope>NUCLEOTIDE SEQUENCE [LARGE SCALE GENOMIC DNA]</scope>
</reference>
<evidence type="ECO:0000256" key="1">
    <source>
        <dbReference type="SAM" id="MobiDB-lite"/>
    </source>
</evidence>
<organism evidence="2 3">
    <name type="scientific">Durusdinium trenchii</name>
    <dbReference type="NCBI Taxonomy" id="1381693"/>
    <lineage>
        <taxon>Eukaryota</taxon>
        <taxon>Sar</taxon>
        <taxon>Alveolata</taxon>
        <taxon>Dinophyceae</taxon>
        <taxon>Suessiales</taxon>
        <taxon>Symbiodiniaceae</taxon>
        <taxon>Durusdinium</taxon>
    </lineage>
</organism>
<accession>A0ABP0LDF0</accession>
<name>A0ABP0LDF0_9DINO</name>
<feature type="compositionally biased region" description="Basic and acidic residues" evidence="1">
    <location>
        <begin position="217"/>
        <end position="366"/>
    </location>
</feature>
<feature type="region of interest" description="Disordered" evidence="1">
    <location>
        <begin position="571"/>
        <end position="596"/>
    </location>
</feature>
<dbReference type="EMBL" id="CAXAMM010015692">
    <property type="protein sequence ID" value="CAK9036998.1"/>
    <property type="molecule type" value="Genomic_DNA"/>
</dbReference>
<dbReference type="Proteomes" id="UP001642464">
    <property type="component" value="Unassembled WGS sequence"/>
</dbReference>
<feature type="compositionally biased region" description="Basic and acidic residues" evidence="1">
    <location>
        <begin position="71"/>
        <end position="98"/>
    </location>
</feature>
<comment type="caution">
    <text evidence="2">The sequence shown here is derived from an EMBL/GenBank/DDBJ whole genome shotgun (WGS) entry which is preliminary data.</text>
</comment>
<proteinExistence type="predicted"/>